<dbReference type="InterPro" id="IPR002810">
    <property type="entry name" value="NfeD-like_C"/>
</dbReference>
<dbReference type="OrthoDB" id="9810336at2"/>
<comment type="caution">
    <text evidence="7">The sequence shown here is derived from an EMBL/GenBank/DDBJ whole genome shotgun (WGS) entry which is preliminary data.</text>
</comment>
<dbReference type="PANTHER" id="PTHR33507:SF3">
    <property type="entry name" value="INNER MEMBRANE PROTEIN YBBJ"/>
    <property type="match status" value="1"/>
</dbReference>
<sequence>MRWEVVGWGALALLLFAAEALAPGAFMLWIGIGAAAVFVLVAVFSDIPLLWQVIAFVLLSVVSIQCYRRWGRPRARPSDAPLLNRRAEQLVGREVVLQQGIVGGQGRVSIDDASWQVSGPELPAGTWVRVRSVQGTVLVVEDAGRPL</sequence>
<dbReference type="InterPro" id="IPR052165">
    <property type="entry name" value="Membrane_assoc_protease"/>
</dbReference>
<gene>
    <name evidence="7" type="ORF">W7K_13690</name>
</gene>
<evidence type="ECO:0000256" key="1">
    <source>
        <dbReference type="ARBA" id="ARBA00004141"/>
    </source>
</evidence>
<evidence type="ECO:0000256" key="2">
    <source>
        <dbReference type="ARBA" id="ARBA00022692"/>
    </source>
</evidence>
<protein>
    <submittedName>
        <fullName evidence="7">Membrane protein</fullName>
    </submittedName>
</protein>
<keyword evidence="3 5" id="KW-1133">Transmembrane helix</keyword>
<evidence type="ECO:0000313" key="8">
    <source>
        <dbReference type="Proteomes" id="UP000036890"/>
    </source>
</evidence>
<dbReference type="EMBL" id="AJLO02000027">
    <property type="protein sequence ID" value="KOE98533.1"/>
    <property type="molecule type" value="Genomic_DNA"/>
</dbReference>
<keyword evidence="2 5" id="KW-0812">Transmembrane</keyword>
<dbReference type="GeneID" id="86938414"/>
<proteinExistence type="predicted"/>
<dbReference type="InterPro" id="IPR012340">
    <property type="entry name" value="NA-bd_OB-fold"/>
</dbReference>
<dbReference type="Proteomes" id="UP000036890">
    <property type="component" value="Unassembled WGS sequence"/>
</dbReference>
<comment type="subcellular location">
    <subcellularLocation>
        <location evidence="1">Membrane</location>
        <topology evidence="1">Multi-pass membrane protein</topology>
    </subcellularLocation>
</comment>
<dbReference type="Pfam" id="PF01957">
    <property type="entry name" value="NfeD"/>
    <property type="match status" value="1"/>
</dbReference>
<evidence type="ECO:0000256" key="5">
    <source>
        <dbReference type="SAM" id="Phobius"/>
    </source>
</evidence>
<feature type="transmembrane region" description="Helical" evidence="5">
    <location>
        <begin position="30"/>
        <end position="62"/>
    </location>
</feature>
<dbReference type="PANTHER" id="PTHR33507">
    <property type="entry name" value="INNER MEMBRANE PROTEIN YBBJ"/>
    <property type="match status" value="1"/>
</dbReference>
<accession>A0A0L8A825</accession>
<evidence type="ECO:0000313" key="7">
    <source>
        <dbReference type="EMBL" id="KOE98533.1"/>
    </source>
</evidence>
<dbReference type="Gene3D" id="2.40.50.140">
    <property type="entry name" value="Nucleic acid-binding proteins"/>
    <property type="match status" value="1"/>
</dbReference>
<name>A0A0L8A825_9GAMM</name>
<keyword evidence="4 5" id="KW-0472">Membrane</keyword>
<dbReference type="AlphaFoldDB" id="A0A0L8A825"/>
<reference evidence="7 8" key="1">
    <citation type="journal article" date="2012" name="J. Bacteriol.">
        <title>Genome sequence of a novel nicotine-degrading strain, Pseudomonas geniculata N1.</title>
        <authorList>
            <person name="Tang H."/>
            <person name="Yu H."/>
            <person name="Tai C."/>
            <person name="Huang K."/>
            <person name="Liu Y."/>
            <person name="Wang L."/>
            <person name="Yao Y."/>
            <person name="Wu G."/>
            <person name="Xu P."/>
        </authorList>
    </citation>
    <scope>NUCLEOTIDE SEQUENCE [LARGE SCALE GENOMIC DNA]</scope>
    <source>
        <strain evidence="7 8">N1</strain>
    </source>
</reference>
<evidence type="ECO:0000256" key="4">
    <source>
        <dbReference type="ARBA" id="ARBA00023136"/>
    </source>
</evidence>
<evidence type="ECO:0000259" key="6">
    <source>
        <dbReference type="Pfam" id="PF01957"/>
    </source>
</evidence>
<dbReference type="RefSeq" id="WP_010482721.1">
    <property type="nucleotide sequence ID" value="NZ_AJLO02000027.1"/>
</dbReference>
<organism evidence="7 8">
    <name type="scientific">Stenotrophomonas geniculata N1</name>
    <dbReference type="NCBI Taxonomy" id="1167641"/>
    <lineage>
        <taxon>Bacteria</taxon>
        <taxon>Pseudomonadati</taxon>
        <taxon>Pseudomonadota</taxon>
        <taxon>Gammaproteobacteria</taxon>
        <taxon>Lysobacterales</taxon>
        <taxon>Lysobacteraceae</taxon>
        <taxon>Stenotrophomonas</taxon>
    </lineage>
</organism>
<evidence type="ECO:0000256" key="3">
    <source>
        <dbReference type="ARBA" id="ARBA00022989"/>
    </source>
</evidence>
<dbReference type="GO" id="GO:0005886">
    <property type="term" value="C:plasma membrane"/>
    <property type="evidence" value="ECO:0007669"/>
    <property type="project" value="TreeGrafter"/>
</dbReference>
<feature type="domain" description="NfeD-like C-terminal" evidence="6">
    <location>
        <begin position="87"/>
        <end position="141"/>
    </location>
</feature>